<evidence type="ECO:0000256" key="1">
    <source>
        <dbReference type="ARBA" id="ARBA00006642"/>
    </source>
</evidence>
<keyword evidence="6 16" id="KW-0560">Oxidoreductase</keyword>
<dbReference type="Gene3D" id="3.30.360.10">
    <property type="entry name" value="Dihydrodipicolinate Reductase, domain 2"/>
    <property type="match status" value="1"/>
</dbReference>
<dbReference type="GO" id="GO:0008839">
    <property type="term" value="F:4-hydroxy-tetrahydrodipicolinate reductase"/>
    <property type="evidence" value="ECO:0007669"/>
    <property type="project" value="UniProtKB-UniRule"/>
</dbReference>
<comment type="catalytic activity">
    <reaction evidence="11">
        <text>(S)-2,3,4,5-tetrahydrodipicolinate + NADP(+) + H2O = (2S,4S)-4-hydroxy-2,3,4,5-tetrahydrodipicolinate + NADPH + H(+)</text>
        <dbReference type="Rhea" id="RHEA:35331"/>
        <dbReference type="ChEBI" id="CHEBI:15377"/>
        <dbReference type="ChEBI" id="CHEBI:15378"/>
        <dbReference type="ChEBI" id="CHEBI:16845"/>
        <dbReference type="ChEBI" id="CHEBI:57783"/>
        <dbReference type="ChEBI" id="CHEBI:58349"/>
        <dbReference type="ChEBI" id="CHEBI:67139"/>
        <dbReference type="EC" id="1.17.1.8"/>
    </reaction>
</comment>
<dbReference type="OrthoDB" id="9790352at2"/>
<dbReference type="InterPro" id="IPR000846">
    <property type="entry name" value="DapB_N"/>
</dbReference>
<dbReference type="InterPro" id="IPR036291">
    <property type="entry name" value="NAD(P)-bd_dom_sf"/>
</dbReference>
<dbReference type="AlphaFoldDB" id="A0A6N7S581"/>
<dbReference type="PIRSF" id="PIRSF000161">
    <property type="entry name" value="DHPR"/>
    <property type="match status" value="1"/>
</dbReference>
<evidence type="ECO:0000313" key="18">
    <source>
        <dbReference type="Proteomes" id="UP000433575"/>
    </source>
</evidence>
<comment type="catalytic activity">
    <reaction evidence="12">
        <text>(S)-2,3,4,5-tetrahydrodipicolinate + NAD(+) + H2O = (2S,4S)-4-hydroxy-2,3,4,5-tetrahydrodipicolinate + NADH + H(+)</text>
        <dbReference type="Rhea" id="RHEA:35323"/>
        <dbReference type="ChEBI" id="CHEBI:15377"/>
        <dbReference type="ChEBI" id="CHEBI:15378"/>
        <dbReference type="ChEBI" id="CHEBI:16845"/>
        <dbReference type="ChEBI" id="CHEBI:57540"/>
        <dbReference type="ChEBI" id="CHEBI:57945"/>
        <dbReference type="ChEBI" id="CHEBI:67139"/>
        <dbReference type="EC" id="1.17.1.8"/>
    </reaction>
</comment>
<evidence type="ECO:0000256" key="2">
    <source>
        <dbReference type="ARBA" id="ARBA00022490"/>
    </source>
</evidence>
<sequence length="237" mass="26808">MIMKIVIVGYGTMGHLLLSRIEEKEDLQCVGLIASSYYREIAELPQHPEVIIDVSHPDNFVKIERAMQTQRIPLVLATTGYSEAQKQKIEGWAKSVPVVMTSNFSIGMTIVNKMLKCCQKEIAQYFDCDILEIHHEQKKDKPSGSALMLKKTLQGLSTDRYGYQKPISVTSLRHRQIAGEHTVILCGDHEQITITHTADSREIFIRGILEAVEAIPMLSAGLYSMEDLLRQRLGLRR</sequence>
<evidence type="ECO:0000256" key="7">
    <source>
        <dbReference type="ARBA" id="ARBA00023027"/>
    </source>
</evidence>
<keyword evidence="2" id="KW-0963">Cytoplasm</keyword>
<dbReference type="Pfam" id="PF01113">
    <property type="entry name" value="DapB_N"/>
    <property type="match status" value="1"/>
</dbReference>
<dbReference type="PANTHER" id="PTHR20836">
    <property type="entry name" value="DIHYDRODIPICOLINATE REDUCTASE"/>
    <property type="match status" value="1"/>
</dbReference>
<dbReference type="NCBIfam" id="TIGR00036">
    <property type="entry name" value="dapB"/>
    <property type="match status" value="1"/>
</dbReference>
<gene>
    <name evidence="16" type="primary">dapB</name>
    <name evidence="17" type="ORF">GKD88_04575</name>
    <name evidence="16" type="ORF">GKE08_05845</name>
</gene>
<keyword evidence="7" id="KW-0520">NAD</keyword>
<dbReference type="CDD" id="cd02274">
    <property type="entry name" value="DHDPR_N"/>
    <property type="match status" value="1"/>
</dbReference>
<dbReference type="InterPro" id="IPR022664">
    <property type="entry name" value="DapB_N_CS"/>
</dbReference>
<evidence type="ECO:0000256" key="4">
    <source>
        <dbReference type="ARBA" id="ARBA00022857"/>
    </source>
</evidence>
<comment type="pathway">
    <text evidence="9">Amino-acid biosynthesis; L-lysine biosynthesis via DAP pathway; (S)-tetrahydrodipicolinate from L-aspartate: step 4/4.</text>
</comment>
<evidence type="ECO:0000256" key="6">
    <source>
        <dbReference type="ARBA" id="ARBA00023002"/>
    </source>
</evidence>
<keyword evidence="8" id="KW-0457">Lysine biosynthesis</keyword>
<dbReference type="PANTHER" id="PTHR20836:SF0">
    <property type="entry name" value="4-HYDROXY-TETRAHYDRODIPICOLINATE REDUCTASE 1, CHLOROPLASTIC-RELATED"/>
    <property type="match status" value="1"/>
</dbReference>
<proteinExistence type="inferred from homology"/>
<evidence type="ECO:0000256" key="5">
    <source>
        <dbReference type="ARBA" id="ARBA00022915"/>
    </source>
</evidence>
<evidence type="ECO:0000256" key="11">
    <source>
        <dbReference type="ARBA" id="ARBA00049080"/>
    </source>
</evidence>
<evidence type="ECO:0000256" key="13">
    <source>
        <dbReference type="NCBIfam" id="TIGR00036"/>
    </source>
</evidence>
<protein>
    <recommendedName>
        <fullName evidence="10 13">4-hydroxy-tetrahydrodipicolinate reductase</fullName>
        <ecNumber evidence="10 13">1.17.1.8</ecNumber>
    </recommendedName>
</protein>
<keyword evidence="3" id="KW-0028">Amino-acid biosynthesis</keyword>
<feature type="domain" description="Dihydrodipicolinate reductase N-terminal" evidence="14">
    <location>
        <begin position="3"/>
        <end position="104"/>
    </location>
</feature>
<comment type="caution">
    <text evidence="16">The sequence shown here is derived from an EMBL/GenBank/DDBJ whole genome shotgun (WGS) entry which is preliminary data.</text>
</comment>
<keyword evidence="5" id="KW-0220">Diaminopimelate biosynthesis</keyword>
<dbReference type="Proteomes" id="UP000433575">
    <property type="component" value="Unassembled WGS sequence"/>
</dbReference>
<dbReference type="GO" id="GO:0019877">
    <property type="term" value="P:diaminopimelate biosynthetic process"/>
    <property type="evidence" value="ECO:0007669"/>
    <property type="project" value="UniProtKB-KW"/>
</dbReference>
<dbReference type="InterPro" id="IPR022663">
    <property type="entry name" value="DapB_C"/>
</dbReference>
<dbReference type="SUPFAM" id="SSF55347">
    <property type="entry name" value="Glyceraldehyde-3-phosphate dehydrogenase-like, C-terminal domain"/>
    <property type="match status" value="1"/>
</dbReference>
<comment type="similarity">
    <text evidence="1">Belongs to the DapB family.</text>
</comment>
<feature type="domain" description="Dihydrodipicolinate reductase C-terminal" evidence="15">
    <location>
        <begin position="107"/>
        <end position="229"/>
    </location>
</feature>
<dbReference type="Pfam" id="PF05173">
    <property type="entry name" value="DapB_C"/>
    <property type="match status" value="1"/>
</dbReference>
<evidence type="ECO:0000259" key="15">
    <source>
        <dbReference type="Pfam" id="PF05173"/>
    </source>
</evidence>
<evidence type="ECO:0000256" key="3">
    <source>
        <dbReference type="ARBA" id="ARBA00022605"/>
    </source>
</evidence>
<reference evidence="18 19" key="1">
    <citation type="journal article" date="2019" name="Nat. Med.">
        <title>A library of human gut bacterial isolates paired with longitudinal multiomics data enables mechanistic microbiome research.</title>
        <authorList>
            <person name="Poyet M."/>
            <person name="Groussin M."/>
            <person name="Gibbons S.M."/>
            <person name="Avila-Pacheco J."/>
            <person name="Jiang X."/>
            <person name="Kearney S.M."/>
            <person name="Perrotta A.R."/>
            <person name="Berdy B."/>
            <person name="Zhao S."/>
            <person name="Lieberman T.D."/>
            <person name="Swanson P.K."/>
            <person name="Smith M."/>
            <person name="Roesemann S."/>
            <person name="Alexander J.E."/>
            <person name="Rich S.A."/>
            <person name="Livny J."/>
            <person name="Vlamakis H."/>
            <person name="Clish C."/>
            <person name="Bullock K."/>
            <person name="Deik A."/>
            <person name="Scott J."/>
            <person name="Pierce K.A."/>
            <person name="Xavier R.J."/>
            <person name="Alm E.J."/>
        </authorList>
    </citation>
    <scope>NUCLEOTIDE SEQUENCE [LARGE SCALE GENOMIC DNA]</scope>
    <source>
        <strain evidence="16 18">BIOML-A4</strain>
        <strain evidence="17 19">BIOML-A5</strain>
    </source>
</reference>
<evidence type="ECO:0000256" key="9">
    <source>
        <dbReference type="ARBA" id="ARBA00037922"/>
    </source>
</evidence>
<dbReference type="Gene3D" id="3.40.50.720">
    <property type="entry name" value="NAD(P)-binding Rossmann-like Domain"/>
    <property type="match status" value="1"/>
</dbReference>
<dbReference type="SUPFAM" id="SSF51735">
    <property type="entry name" value="NAD(P)-binding Rossmann-fold domains"/>
    <property type="match status" value="1"/>
</dbReference>
<keyword evidence="19" id="KW-1185">Reference proteome</keyword>
<dbReference type="EMBL" id="WKPI01000004">
    <property type="protein sequence ID" value="MSC32389.1"/>
    <property type="molecule type" value="Genomic_DNA"/>
</dbReference>
<dbReference type="EC" id="1.17.1.8" evidence="10 13"/>
<dbReference type="GO" id="GO:0009089">
    <property type="term" value="P:lysine biosynthetic process via diaminopimelate"/>
    <property type="evidence" value="ECO:0007669"/>
    <property type="project" value="UniProtKB-UniRule"/>
</dbReference>
<evidence type="ECO:0000256" key="10">
    <source>
        <dbReference type="ARBA" id="ARBA00038983"/>
    </source>
</evidence>
<dbReference type="EMBL" id="WKPJ01000005">
    <property type="protein sequence ID" value="MSA88842.1"/>
    <property type="molecule type" value="Genomic_DNA"/>
</dbReference>
<evidence type="ECO:0000313" key="16">
    <source>
        <dbReference type="EMBL" id="MSA88842.1"/>
    </source>
</evidence>
<organism evidence="16 18">
    <name type="scientific">Holdemania massiliensis</name>
    <dbReference type="NCBI Taxonomy" id="1468449"/>
    <lineage>
        <taxon>Bacteria</taxon>
        <taxon>Bacillati</taxon>
        <taxon>Bacillota</taxon>
        <taxon>Erysipelotrichia</taxon>
        <taxon>Erysipelotrichales</taxon>
        <taxon>Erysipelotrichaceae</taxon>
        <taxon>Holdemania</taxon>
    </lineage>
</organism>
<dbReference type="Proteomes" id="UP000480929">
    <property type="component" value="Unassembled WGS sequence"/>
</dbReference>
<evidence type="ECO:0000259" key="14">
    <source>
        <dbReference type="Pfam" id="PF01113"/>
    </source>
</evidence>
<evidence type="ECO:0000313" key="19">
    <source>
        <dbReference type="Proteomes" id="UP000480929"/>
    </source>
</evidence>
<name>A0A6N7S581_9FIRM</name>
<evidence type="ECO:0000313" key="17">
    <source>
        <dbReference type="EMBL" id="MSC32389.1"/>
    </source>
</evidence>
<keyword evidence="4" id="KW-0521">NADP</keyword>
<evidence type="ECO:0000256" key="12">
    <source>
        <dbReference type="ARBA" id="ARBA00049396"/>
    </source>
</evidence>
<dbReference type="InterPro" id="IPR023940">
    <property type="entry name" value="DHDPR_bac"/>
</dbReference>
<accession>A0A6N7S581</accession>
<evidence type="ECO:0000256" key="8">
    <source>
        <dbReference type="ARBA" id="ARBA00023154"/>
    </source>
</evidence>
<dbReference type="PROSITE" id="PS01298">
    <property type="entry name" value="DAPB"/>
    <property type="match status" value="1"/>
</dbReference>